<dbReference type="Pfam" id="PF00595">
    <property type="entry name" value="PDZ"/>
    <property type="match status" value="1"/>
</dbReference>
<dbReference type="SMART" id="SM00228">
    <property type="entry name" value="PDZ"/>
    <property type="match status" value="1"/>
</dbReference>
<dbReference type="PROSITE" id="PS50003">
    <property type="entry name" value="PH_DOMAIN"/>
    <property type="match status" value="1"/>
</dbReference>
<evidence type="ECO:0000256" key="1">
    <source>
        <dbReference type="ARBA" id="ARBA00009498"/>
    </source>
</evidence>
<dbReference type="AlphaFoldDB" id="A0AAV3AXR5"/>
<keyword evidence="9" id="KW-1185">Reference proteome</keyword>
<dbReference type="CDD" id="cd09511">
    <property type="entry name" value="SAM_CNK1_2_3-suppressor"/>
    <property type="match status" value="1"/>
</dbReference>
<dbReference type="InterPro" id="IPR049628">
    <property type="entry name" value="CNK1-3_SAM"/>
</dbReference>
<dbReference type="SUPFAM" id="SSF50156">
    <property type="entry name" value="PDZ domain-like"/>
    <property type="match status" value="1"/>
</dbReference>
<dbReference type="InterPro" id="IPR001660">
    <property type="entry name" value="SAM"/>
</dbReference>
<dbReference type="Gene3D" id="1.10.150.50">
    <property type="entry name" value="Transcription Factor, Ets-1"/>
    <property type="match status" value="1"/>
</dbReference>
<evidence type="ECO:0000259" key="4">
    <source>
        <dbReference type="PROSITE" id="PS50003"/>
    </source>
</evidence>
<evidence type="ECO:0000259" key="7">
    <source>
        <dbReference type="PROSITE" id="PS51290"/>
    </source>
</evidence>
<dbReference type="Gene3D" id="2.30.42.10">
    <property type="match status" value="1"/>
</dbReference>
<protein>
    <recommendedName>
        <fullName evidence="10">Connector enhancer of kinase suppressor of ras 1</fullName>
    </recommendedName>
</protein>
<dbReference type="InterPro" id="IPR036034">
    <property type="entry name" value="PDZ_sf"/>
</dbReference>
<evidence type="ECO:0000259" key="6">
    <source>
        <dbReference type="PROSITE" id="PS50106"/>
    </source>
</evidence>
<dbReference type="SMART" id="SM00233">
    <property type="entry name" value="PH"/>
    <property type="match status" value="1"/>
</dbReference>
<reference evidence="8" key="1">
    <citation type="thesis" date="2020" institute="ProQuest LLC" country="789 East Eisenhower Parkway, Ann Arbor, MI, USA">
        <title>Comparative Genomics and Chromosome Evolution.</title>
        <authorList>
            <person name="Mudd A.B."/>
        </authorList>
    </citation>
    <scope>NUCLEOTIDE SEQUENCE</scope>
    <source>
        <strain evidence="8">1538</strain>
        <tissue evidence="8">Blood</tissue>
    </source>
</reference>
<evidence type="ECO:0000259" key="5">
    <source>
        <dbReference type="PROSITE" id="PS50105"/>
    </source>
</evidence>
<dbReference type="InterPro" id="IPR001478">
    <property type="entry name" value="PDZ"/>
</dbReference>
<dbReference type="PANTHER" id="PTHR12844:SF10">
    <property type="entry name" value="CONNECTOR ENHANCER OF KINASE SUPPRESSOR OF RAS 1"/>
    <property type="match status" value="1"/>
</dbReference>
<dbReference type="PANTHER" id="PTHR12844">
    <property type="entry name" value="CONNECTOR ENCHANCER OF KINASE SUPPRESSOR OF RAS"/>
    <property type="match status" value="1"/>
</dbReference>
<dbReference type="Proteomes" id="UP001181693">
    <property type="component" value="Unassembled WGS sequence"/>
</dbReference>
<feature type="domain" description="SAM" evidence="5">
    <location>
        <begin position="7"/>
        <end position="70"/>
    </location>
</feature>
<dbReference type="InterPro" id="IPR017874">
    <property type="entry name" value="CRIC_domain"/>
</dbReference>
<feature type="region of interest" description="Disordered" evidence="3">
    <location>
        <begin position="782"/>
        <end position="814"/>
    </location>
</feature>
<evidence type="ECO:0000256" key="2">
    <source>
        <dbReference type="ARBA" id="ARBA00022553"/>
    </source>
</evidence>
<evidence type="ECO:0000256" key="3">
    <source>
        <dbReference type="SAM" id="MobiDB-lite"/>
    </source>
</evidence>
<feature type="compositionally biased region" description="Polar residues" evidence="3">
    <location>
        <begin position="346"/>
        <end position="366"/>
    </location>
</feature>
<dbReference type="SUPFAM" id="SSF50729">
    <property type="entry name" value="PH domain-like"/>
    <property type="match status" value="1"/>
</dbReference>
<dbReference type="Pfam" id="PF10534">
    <property type="entry name" value="CRIC_ras_sig"/>
    <property type="match status" value="1"/>
</dbReference>
<feature type="compositionally biased region" description="Polar residues" evidence="3">
    <location>
        <begin position="465"/>
        <end position="486"/>
    </location>
</feature>
<dbReference type="CDD" id="cd06748">
    <property type="entry name" value="PDZ_CNK1_2_3-like"/>
    <property type="match status" value="1"/>
</dbReference>
<feature type="domain" description="PH" evidence="4">
    <location>
        <begin position="510"/>
        <end position="611"/>
    </location>
</feature>
<feature type="domain" description="CRIC" evidence="7">
    <location>
        <begin position="78"/>
        <end position="171"/>
    </location>
</feature>
<dbReference type="Pfam" id="PF00536">
    <property type="entry name" value="SAM_1"/>
    <property type="match status" value="1"/>
</dbReference>
<dbReference type="SMART" id="SM00454">
    <property type="entry name" value="SAM"/>
    <property type="match status" value="1"/>
</dbReference>
<name>A0AAV3AXR5_PYXAD</name>
<evidence type="ECO:0000313" key="8">
    <source>
        <dbReference type="EMBL" id="DBA33761.1"/>
    </source>
</evidence>
<organism evidence="8 9">
    <name type="scientific">Pyxicephalus adspersus</name>
    <name type="common">African bullfrog</name>
    <dbReference type="NCBI Taxonomy" id="30357"/>
    <lineage>
        <taxon>Eukaryota</taxon>
        <taxon>Metazoa</taxon>
        <taxon>Chordata</taxon>
        <taxon>Craniata</taxon>
        <taxon>Vertebrata</taxon>
        <taxon>Euteleostomi</taxon>
        <taxon>Amphibia</taxon>
        <taxon>Batrachia</taxon>
        <taxon>Anura</taxon>
        <taxon>Neobatrachia</taxon>
        <taxon>Ranoidea</taxon>
        <taxon>Pyxicephalidae</taxon>
        <taxon>Pyxicephalinae</taxon>
        <taxon>Pyxicephalus</taxon>
    </lineage>
</organism>
<dbReference type="InterPro" id="IPR013761">
    <property type="entry name" value="SAM/pointed_sf"/>
</dbReference>
<comment type="similarity">
    <text evidence="1">Belongs to the CNKSR family.</text>
</comment>
<dbReference type="InterPro" id="IPR001849">
    <property type="entry name" value="PH_domain"/>
</dbReference>
<sequence length="814" mass="90940">MEPISSWSPDTVRAYLQGLDPSVQQYPFQEWNITGQELLDLSPQHLDSLGVKSIGHQEIILEAVEQLCALHYDMHRESLRSLTDKLYKVAQMLCSHIITLKKTSSVSQPSALSPTHKQLASIIDIVTAARGLFSWLNRYLFTRLNDYSASRDVIALCVELAEMLHKCENICVICKSILSCSPESLLSQTATLELVHIYPKPAQSLGLEIKSTSSGQHFVRQTGPESPARQCEQILPGDEIIKVNDQVVVGWTHKNLVCKLQEKSNSVTLIFKKVSVSPSKSPVTPIKKNTLETSKSLLTDSSPSSLHATYVPASPNVYGPEKLLSKSPKPNNLLATQSAPAFQTKNKLPSLKSGSGAPQSLGQGLSPTEKPKWPSEFTSYEHHTWSCPGASSEPKSHVSAIFIFVPPTSSEHLVQPEMSFSTIYAKTLTPIAQYTSEEDPRNIKRSSHRRSGSDSMQAPEKSLLEPSSNLRPSISDSNLSNKTDAVVSQHSKRLEAKLSRRRVSCRDLGSPDCDGWLWKRKENVGFMSQKWKHCYCVLKKDKLYWYNGPQDEKALGLLNLGAYYLESPRELKHRKKYEFQLTHEKYKPFVFAADNLTDMNKWVTCLVKTLQKYKTHASSSHSREEDCYSETEAEDDELSKVQDAVKKQTVQSPVKSLPVASPVFPGEKGAEGLQMPNVSNTQPQGHDDLEVMMTCLKQGGVSLIGKKTAMTRDEYRKSFIKRNKNPDINHKAHTLRVLQSTLKAKLQELEALNQILEHPNLNSAAFQKWKSEHEQLYGTIGKSSHAAAENASRMDIEEGNNNDKQDSDESEASD</sequence>
<keyword evidence="2" id="KW-0597">Phosphoprotein</keyword>
<feature type="domain" description="PDZ" evidence="6">
    <location>
        <begin position="194"/>
        <end position="275"/>
    </location>
</feature>
<dbReference type="Gene3D" id="2.30.29.30">
    <property type="entry name" value="Pleckstrin-homology domain (PH domain)/Phosphotyrosine-binding domain (PTB)"/>
    <property type="match status" value="1"/>
</dbReference>
<proteinExistence type="inferred from homology"/>
<dbReference type="PROSITE" id="PS51290">
    <property type="entry name" value="CRIC"/>
    <property type="match status" value="1"/>
</dbReference>
<feature type="region of interest" description="Disordered" evidence="3">
    <location>
        <begin position="435"/>
        <end position="486"/>
    </location>
</feature>
<feature type="compositionally biased region" description="Basic and acidic residues" evidence="3">
    <location>
        <begin position="792"/>
        <end position="807"/>
    </location>
</feature>
<dbReference type="PROSITE" id="PS50106">
    <property type="entry name" value="PDZ"/>
    <property type="match status" value="1"/>
</dbReference>
<dbReference type="EMBL" id="DYDO01000001">
    <property type="protein sequence ID" value="DBA33761.1"/>
    <property type="molecule type" value="Genomic_DNA"/>
</dbReference>
<dbReference type="Pfam" id="PF00169">
    <property type="entry name" value="PH"/>
    <property type="match status" value="1"/>
</dbReference>
<feature type="region of interest" description="Disordered" evidence="3">
    <location>
        <begin position="346"/>
        <end position="375"/>
    </location>
</feature>
<evidence type="ECO:0000313" key="9">
    <source>
        <dbReference type="Proteomes" id="UP001181693"/>
    </source>
</evidence>
<dbReference type="InterPro" id="IPR051566">
    <property type="entry name" value="CNKSR"/>
</dbReference>
<accession>A0AAV3AXR5</accession>
<gene>
    <name evidence="8" type="ORF">GDO54_001399</name>
</gene>
<comment type="caution">
    <text evidence="8">The sequence shown here is derived from an EMBL/GenBank/DDBJ whole genome shotgun (WGS) entry which is preliminary data.</text>
</comment>
<dbReference type="PROSITE" id="PS50105">
    <property type="entry name" value="SAM_DOMAIN"/>
    <property type="match status" value="1"/>
</dbReference>
<dbReference type="InterPro" id="IPR011993">
    <property type="entry name" value="PH-like_dom_sf"/>
</dbReference>
<evidence type="ECO:0008006" key="10">
    <source>
        <dbReference type="Google" id="ProtNLM"/>
    </source>
</evidence>
<dbReference type="SUPFAM" id="SSF47769">
    <property type="entry name" value="SAM/Pointed domain"/>
    <property type="match status" value="1"/>
</dbReference>